<dbReference type="GO" id="GO:0006457">
    <property type="term" value="P:protein folding"/>
    <property type="evidence" value="ECO:0007669"/>
    <property type="project" value="InterPro"/>
</dbReference>
<comment type="similarity">
    <text evidence="2 5">Belongs to the cyclophilin-type PPIase family.</text>
</comment>
<proteinExistence type="inferred from homology"/>
<dbReference type="Gene3D" id="2.40.100.10">
    <property type="entry name" value="Cyclophilin-like"/>
    <property type="match status" value="1"/>
</dbReference>
<dbReference type="Pfam" id="PF00160">
    <property type="entry name" value="Pro_isomerase"/>
    <property type="match status" value="1"/>
</dbReference>
<evidence type="ECO:0000313" key="8">
    <source>
        <dbReference type="Proteomes" id="UP000255467"/>
    </source>
</evidence>
<evidence type="ECO:0000256" key="2">
    <source>
        <dbReference type="ARBA" id="ARBA00007365"/>
    </source>
</evidence>
<protein>
    <recommendedName>
        <fullName evidence="5">Peptidyl-prolyl cis-trans isomerase</fullName>
        <shortName evidence="5">PPIase</shortName>
        <ecNumber evidence="5">5.2.1.8</ecNumber>
    </recommendedName>
</protein>
<dbReference type="InterPro" id="IPR029000">
    <property type="entry name" value="Cyclophilin-like_dom_sf"/>
</dbReference>
<dbReference type="PROSITE" id="PS50072">
    <property type="entry name" value="CSA_PPIASE_2"/>
    <property type="match status" value="1"/>
</dbReference>
<gene>
    <name evidence="7" type="ORF">NCTC1934_06035</name>
</gene>
<organism evidence="7 8">
    <name type="scientific">Nocardia otitidiscaviarum</name>
    <dbReference type="NCBI Taxonomy" id="1823"/>
    <lineage>
        <taxon>Bacteria</taxon>
        <taxon>Bacillati</taxon>
        <taxon>Actinomycetota</taxon>
        <taxon>Actinomycetes</taxon>
        <taxon>Mycobacteriales</taxon>
        <taxon>Nocardiaceae</taxon>
        <taxon>Nocardia</taxon>
    </lineage>
</organism>
<sequence length="163" mass="17581">MTKVLLKTSAGDITLELDEAKAPKTVANFVDYVKAGHYTDTVFHRVIRGFMIQGGGMTADMAQKPAPNRVENEANNGLRNDKYTVAMARTMDPHSASAQFFINTNNNDFLNYPGQDGWGYASFGKVVEGADVVDAIEGVRTGSKAGHQDVPVEAVTILSAELV</sequence>
<dbReference type="RefSeq" id="WP_029927868.1">
    <property type="nucleotide sequence ID" value="NZ_JADLPU010000003.1"/>
</dbReference>
<feature type="domain" description="PPIase cyclophilin-type" evidence="6">
    <location>
        <begin position="1"/>
        <end position="162"/>
    </location>
</feature>
<evidence type="ECO:0000256" key="1">
    <source>
        <dbReference type="ARBA" id="ARBA00002388"/>
    </source>
</evidence>
<dbReference type="Proteomes" id="UP000255467">
    <property type="component" value="Unassembled WGS sequence"/>
</dbReference>
<evidence type="ECO:0000256" key="4">
    <source>
        <dbReference type="ARBA" id="ARBA00023235"/>
    </source>
</evidence>
<dbReference type="InterPro" id="IPR024936">
    <property type="entry name" value="Cyclophilin-type_PPIase"/>
</dbReference>
<dbReference type="EC" id="5.2.1.8" evidence="5"/>
<keyword evidence="4 5" id="KW-0413">Isomerase</keyword>
<dbReference type="GO" id="GO:0003755">
    <property type="term" value="F:peptidyl-prolyl cis-trans isomerase activity"/>
    <property type="evidence" value="ECO:0007669"/>
    <property type="project" value="UniProtKB-UniRule"/>
</dbReference>
<dbReference type="PRINTS" id="PR00153">
    <property type="entry name" value="CSAPPISMRASE"/>
</dbReference>
<dbReference type="AlphaFoldDB" id="A0A379JJL8"/>
<dbReference type="SUPFAM" id="SSF50891">
    <property type="entry name" value="Cyclophilin-like"/>
    <property type="match status" value="1"/>
</dbReference>
<keyword evidence="3 5" id="KW-0697">Rotamase</keyword>
<dbReference type="OrthoDB" id="9807797at2"/>
<comment type="function">
    <text evidence="1 5">PPIases accelerate the folding of proteins. It catalyzes the cis-trans isomerization of proline imidic peptide bonds in oligopeptides.</text>
</comment>
<evidence type="ECO:0000256" key="5">
    <source>
        <dbReference type="RuleBase" id="RU363019"/>
    </source>
</evidence>
<dbReference type="STRING" id="1406858.GCA_000710895_04709"/>
<keyword evidence="8" id="KW-1185">Reference proteome</keyword>
<evidence type="ECO:0000256" key="3">
    <source>
        <dbReference type="ARBA" id="ARBA00023110"/>
    </source>
</evidence>
<comment type="catalytic activity">
    <reaction evidence="5">
        <text>[protein]-peptidylproline (omega=180) = [protein]-peptidylproline (omega=0)</text>
        <dbReference type="Rhea" id="RHEA:16237"/>
        <dbReference type="Rhea" id="RHEA-COMP:10747"/>
        <dbReference type="Rhea" id="RHEA-COMP:10748"/>
        <dbReference type="ChEBI" id="CHEBI:83833"/>
        <dbReference type="ChEBI" id="CHEBI:83834"/>
        <dbReference type="EC" id="5.2.1.8"/>
    </reaction>
</comment>
<name>A0A379JJL8_9NOCA</name>
<dbReference type="CDD" id="cd01920">
    <property type="entry name" value="cyclophilin_EcCYP_like"/>
    <property type="match status" value="1"/>
</dbReference>
<dbReference type="InterPro" id="IPR044665">
    <property type="entry name" value="E_coli_cyclophilin_A-like"/>
</dbReference>
<dbReference type="EMBL" id="UGRY01000005">
    <property type="protein sequence ID" value="SUD48698.1"/>
    <property type="molecule type" value="Genomic_DNA"/>
</dbReference>
<dbReference type="PANTHER" id="PTHR43246">
    <property type="entry name" value="PEPTIDYL-PROLYL CIS-TRANS ISOMERASE CYP38, CHLOROPLASTIC"/>
    <property type="match status" value="1"/>
</dbReference>
<dbReference type="PIRSF" id="PIRSF001467">
    <property type="entry name" value="Peptidylpro_ismrse"/>
    <property type="match status" value="1"/>
</dbReference>
<dbReference type="PROSITE" id="PS00170">
    <property type="entry name" value="CSA_PPIASE_1"/>
    <property type="match status" value="1"/>
</dbReference>
<evidence type="ECO:0000259" key="6">
    <source>
        <dbReference type="PROSITE" id="PS50072"/>
    </source>
</evidence>
<dbReference type="InterPro" id="IPR020892">
    <property type="entry name" value="Cyclophilin-type_PPIase_CS"/>
</dbReference>
<reference evidence="7 8" key="1">
    <citation type="submission" date="2018-06" db="EMBL/GenBank/DDBJ databases">
        <authorList>
            <consortium name="Pathogen Informatics"/>
            <person name="Doyle S."/>
        </authorList>
    </citation>
    <scope>NUCLEOTIDE SEQUENCE [LARGE SCALE GENOMIC DNA]</scope>
    <source>
        <strain evidence="7 8">NCTC1934</strain>
    </source>
</reference>
<accession>A0A379JJL8</accession>
<evidence type="ECO:0000313" key="7">
    <source>
        <dbReference type="EMBL" id="SUD48698.1"/>
    </source>
</evidence>
<dbReference type="InterPro" id="IPR002130">
    <property type="entry name" value="Cyclophilin-type_PPIase_dom"/>
</dbReference>